<comment type="similarity">
    <text evidence="1">Belongs to the nitronate monooxygenase family. NMO class I subfamily.</text>
</comment>
<keyword evidence="4" id="KW-0560">Oxidoreductase</keyword>
<dbReference type="SUPFAM" id="SSF51412">
    <property type="entry name" value="Inosine monophosphate dehydrogenase (IMPDH)"/>
    <property type="match status" value="1"/>
</dbReference>
<dbReference type="Proteomes" id="UP000184212">
    <property type="component" value="Unassembled WGS sequence"/>
</dbReference>
<organism evidence="6 7">
    <name type="scientific">Chryseolinea serpens</name>
    <dbReference type="NCBI Taxonomy" id="947013"/>
    <lineage>
        <taxon>Bacteria</taxon>
        <taxon>Pseudomonadati</taxon>
        <taxon>Bacteroidota</taxon>
        <taxon>Cytophagia</taxon>
        <taxon>Cytophagales</taxon>
        <taxon>Fulvivirgaceae</taxon>
        <taxon>Chryseolinea</taxon>
    </lineage>
</organism>
<dbReference type="PANTHER" id="PTHR42747">
    <property type="entry name" value="NITRONATE MONOOXYGENASE-RELATED"/>
    <property type="match status" value="1"/>
</dbReference>
<evidence type="ECO:0000256" key="3">
    <source>
        <dbReference type="ARBA" id="ARBA00022643"/>
    </source>
</evidence>
<keyword evidence="5 6" id="KW-0503">Monooxygenase</keyword>
<evidence type="ECO:0000313" key="6">
    <source>
        <dbReference type="EMBL" id="SHG44779.1"/>
    </source>
</evidence>
<protein>
    <submittedName>
        <fullName evidence="6">Nitronate monooxygenase</fullName>
    </submittedName>
</protein>
<name>A0A1M5JX10_9BACT</name>
<dbReference type="AlphaFoldDB" id="A0A1M5JX10"/>
<keyword evidence="7" id="KW-1185">Reference proteome</keyword>
<dbReference type="InterPro" id="IPR004136">
    <property type="entry name" value="NMO"/>
</dbReference>
<dbReference type="EMBL" id="FQWQ01000001">
    <property type="protein sequence ID" value="SHG44779.1"/>
    <property type="molecule type" value="Genomic_DNA"/>
</dbReference>
<reference evidence="6 7" key="1">
    <citation type="submission" date="2016-11" db="EMBL/GenBank/DDBJ databases">
        <authorList>
            <person name="Jaros S."/>
            <person name="Januszkiewicz K."/>
            <person name="Wedrychowicz H."/>
        </authorList>
    </citation>
    <scope>NUCLEOTIDE SEQUENCE [LARGE SCALE GENOMIC DNA]</scope>
    <source>
        <strain evidence="6 7">DSM 24574</strain>
    </source>
</reference>
<accession>A0A1M5JX10</accession>
<proteinExistence type="inferred from homology"/>
<evidence type="ECO:0000256" key="4">
    <source>
        <dbReference type="ARBA" id="ARBA00023002"/>
    </source>
</evidence>
<dbReference type="Pfam" id="PF03060">
    <property type="entry name" value="NMO"/>
    <property type="match status" value="1"/>
</dbReference>
<evidence type="ECO:0000313" key="7">
    <source>
        <dbReference type="Proteomes" id="UP000184212"/>
    </source>
</evidence>
<gene>
    <name evidence="6" type="ORF">SAMN04488109_0317</name>
</gene>
<dbReference type="CDD" id="cd04730">
    <property type="entry name" value="NPD_like"/>
    <property type="match status" value="1"/>
</dbReference>
<evidence type="ECO:0000256" key="2">
    <source>
        <dbReference type="ARBA" id="ARBA00022630"/>
    </source>
</evidence>
<dbReference type="GO" id="GO:0018580">
    <property type="term" value="F:nitronate monooxygenase activity"/>
    <property type="evidence" value="ECO:0007669"/>
    <property type="project" value="InterPro"/>
</dbReference>
<evidence type="ECO:0000256" key="5">
    <source>
        <dbReference type="ARBA" id="ARBA00023033"/>
    </source>
</evidence>
<dbReference type="InterPro" id="IPR013785">
    <property type="entry name" value="Aldolase_TIM"/>
</dbReference>
<dbReference type="Gene3D" id="3.20.20.70">
    <property type="entry name" value="Aldolase class I"/>
    <property type="match status" value="1"/>
</dbReference>
<dbReference type="OrthoDB" id="9778912at2"/>
<sequence>MTTLDKLLGIRYPIILAPMFLISNSRMIIAALRSGVTAAFPALNYRTDEELRAAIREIRHASDKPFGVNLIVNRSNPKYKSQLKTLLELKIDFIITSLGSPQEVIEQCKPLGIKVFCDVVDLKYAKKVEALGADALIAVNNRAGGHAGAISPYDLVTLLKNNCSIPIISAGGVATGKDLKQVLDWGAAGASIGTIFIACEESDITPEYKQAMIDYGEKDIVMTTKLSGSPLTVINTPYVQQLGTKANLLELILNNNKTLKKYAKMLIAFRGMKAVEKAAFGATYKTVWCAGPAIEHVKRVQPIADIINTITRQFDDVSNEAPNVLHRKS</sequence>
<evidence type="ECO:0000256" key="1">
    <source>
        <dbReference type="ARBA" id="ARBA00009881"/>
    </source>
</evidence>
<dbReference type="PANTHER" id="PTHR42747:SF4">
    <property type="entry name" value="BLR1330 PROTEIN"/>
    <property type="match status" value="1"/>
</dbReference>
<dbReference type="STRING" id="947013.SAMN04488109_0317"/>
<keyword evidence="2" id="KW-0285">Flavoprotein</keyword>
<dbReference type="RefSeq" id="WP_073130317.1">
    <property type="nucleotide sequence ID" value="NZ_FQWQ01000001.1"/>
</dbReference>
<keyword evidence="3" id="KW-0288">FMN</keyword>